<gene>
    <name evidence="1" type="ORF">CCAP1982_LOCUS22087</name>
</gene>
<protein>
    <submittedName>
        <fullName evidence="1">(Mediterranean fruit fly) hypothetical protein</fullName>
    </submittedName>
</protein>
<evidence type="ECO:0000313" key="2">
    <source>
        <dbReference type="Proteomes" id="UP000606786"/>
    </source>
</evidence>
<dbReference type="AlphaFoldDB" id="A0A811VFK2"/>
<dbReference type="Proteomes" id="UP000606786">
    <property type="component" value="Unassembled WGS sequence"/>
</dbReference>
<proteinExistence type="predicted"/>
<keyword evidence="2" id="KW-1185">Reference proteome</keyword>
<accession>A0A811VFK2</accession>
<reference evidence="1" key="1">
    <citation type="submission" date="2020-11" db="EMBL/GenBank/DDBJ databases">
        <authorList>
            <person name="Whitehead M."/>
        </authorList>
    </citation>
    <scope>NUCLEOTIDE SEQUENCE</scope>
    <source>
        <strain evidence="1">EGII</strain>
    </source>
</reference>
<evidence type="ECO:0000313" key="1">
    <source>
        <dbReference type="EMBL" id="CAD7014080.1"/>
    </source>
</evidence>
<name>A0A811VFK2_CERCA</name>
<comment type="caution">
    <text evidence="1">The sequence shown here is derived from an EMBL/GenBank/DDBJ whole genome shotgun (WGS) entry which is preliminary data.</text>
</comment>
<sequence length="110" mass="12118">MSQTFLDFPSPFFIVSQSQCKDLLDLLAACCVLCASMKSTVTKNFRLLLIACTQGDICHCHAEGGKDASLDSRDVHMQNISRWEGALGLIIEGKAKVKLITKKSELKLKD</sequence>
<organism evidence="1 2">
    <name type="scientific">Ceratitis capitata</name>
    <name type="common">Mediterranean fruit fly</name>
    <name type="synonym">Tephritis capitata</name>
    <dbReference type="NCBI Taxonomy" id="7213"/>
    <lineage>
        <taxon>Eukaryota</taxon>
        <taxon>Metazoa</taxon>
        <taxon>Ecdysozoa</taxon>
        <taxon>Arthropoda</taxon>
        <taxon>Hexapoda</taxon>
        <taxon>Insecta</taxon>
        <taxon>Pterygota</taxon>
        <taxon>Neoptera</taxon>
        <taxon>Endopterygota</taxon>
        <taxon>Diptera</taxon>
        <taxon>Brachycera</taxon>
        <taxon>Muscomorpha</taxon>
        <taxon>Tephritoidea</taxon>
        <taxon>Tephritidae</taxon>
        <taxon>Ceratitis</taxon>
        <taxon>Ceratitis</taxon>
    </lineage>
</organism>
<dbReference type="EMBL" id="CAJHJT010000056">
    <property type="protein sequence ID" value="CAD7014080.1"/>
    <property type="molecule type" value="Genomic_DNA"/>
</dbReference>